<dbReference type="Pfam" id="PF22599">
    <property type="entry name" value="SecDF_P1_head"/>
    <property type="match status" value="1"/>
</dbReference>
<dbReference type="RefSeq" id="WP_170010088.1">
    <property type="nucleotide sequence ID" value="NZ_JABCRE010000002.1"/>
</dbReference>
<protein>
    <recommendedName>
        <fullName evidence="2">SecDF P1 head subdomain domain-containing protein</fullName>
    </recommendedName>
</protein>
<feature type="domain" description="SecDF P1 head subdomain" evidence="2">
    <location>
        <begin position="48"/>
        <end position="133"/>
    </location>
</feature>
<evidence type="ECO:0000313" key="4">
    <source>
        <dbReference type="Proteomes" id="UP000561181"/>
    </source>
</evidence>
<dbReference type="InterPro" id="IPR054384">
    <property type="entry name" value="SecDF_P1_head"/>
</dbReference>
<keyword evidence="1" id="KW-0732">Signal</keyword>
<dbReference type="EMBL" id="JABCRE010000002">
    <property type="protein sequence ID" value="NMW30980.1"/>
    <property type="molecule type" value="Genomic_DNA"/>
</dbReference>
<name>A0A848QJM5_9SPHN</name>
<reference evidence="3 4" key="1">
    <citation type="submission" date="2020-04" db="EMBL/GenBank/DDBJ databases">
        <authorList>
            <person name="Liu A."/>
        </authorList>
    </citation>
    <scope>NUCLEOTIDE SEQUENCE [LARGE SCALE GENOMIC DNA]</scope>
    <source>
        <strain evidence="3 4">RZ02</strain>
    </source>
</reference>
<feature type="signal peptide" evidence="1">
    <location>
        <begin position="1"/>
        <end position="22"/>
    </location>
</feature>
<accession>A0A848QJM5</accession>
<feature type="chain" id="PRO_5032967632" description="SecDF P1 head subdomain domain-containing protein" evidence="1">
    <location>
        <begin position="23"/>
        <end position="139"/>
    </location>
</feature>
<dbReference type="Proteomes" id="UP000561181">
    <property type="component" value="Unassembled WGS sequence"/>
</dbReference>
<evidence type="ECO:0000256" key="1">
    <source>
        <dbReference type="SAM" id="SignalP"/>
    </source>
</evidence>
<dbReference type="AlphaFoldDB" id="A0A848QJM5"/>
<sequence>MNRAVRAMIALVAAAFSPVAGNAQQADQAPQANGAAESAKKGVFVGSLQLCADTVETASARPEEYTGQMVVSIILRPASTQTFSEMTNEFVGKPLPITLDGEVVISPTVYEPIFGGAIAISGVTVAQQSRLVAAFTQPC</sequence>
<evidence type="ECO:0000259" key="2">
    <source>
        <dbReference type="Pfam" id="PF22599"/>
    </source>
</evidence>
<dbReference type="Gene3D" id="3.30.1360.200">
    <property type="match status" value="1"/>
</dbReference>
<gene>
    <name evidence="3" type="ORF">HKD42_02760</name>
</gene>
<keyword evidence="4" id="KW-1185">Reference proteome</keyword>
<evidence type="ECO:0000313" key="3">
    <source>
        <dbReference type="EMBL" id="NMW30980.1"/>
    </source>
</evidence>
<organism evidence="3 4">
    <name type="scientific">Pontixanthobacter rizhaonensis</name>
    <dbReference type="NCBI Taxonomy" id="2730337"/>
    <lineage>
        <taxon>Bacteria</taxon>
        <taxon>Pseudomonadati</taxon>
        <taxon>Pseudomonadota</taxon>
        <taxon>Alphaproteobacteria</taxon>
        <taxon>Sphingomonadales</taxon>
        <taxon>Erythrobacteraceae</taxon>
        <taxon>Pontixanthobacter</taxon>
    </lineage>
</organism>
<proteinExistence type="predicted"/>
<comment type="caution">
    <text evidence="3">The sequence shown here is derived from an EMBL/GenBank/DDBJ whole genome shotgun (WGS) entry which is preliminary data.</text>
</comment>